<reference evidence="4 6" key="1">
    <citation type="journal article" date="2008" name="Science">
        <title>The Physcomitrella genome reveals evolutionary insights into the conquest of land by plants.</title>
        <authorList>
            <person name="Rensing S."/>
            <person name="Lang D."/>
            <person name="Zimmer A."/>
            <person name="Terry A."/>
            <person name="Salamov A."/>
            <person name="Shapiro H."/>
            <person name="Nishiyama T."/>
            <person name="Perroud P.-F."/>
            <person name="Lindquist E."/>
            <person name="Kamisugi Y."/>
            <person name="Tanahashi T."/>
            <person name="Sakakibara K."/>
            <person name="Fujita T."/>
            <person name="Oishi K."/>
            <person name="Shin-I T."/>
            <person name="Kuroki Y."/>
            <person name="Toyoda A."/>
            <person name="Suzuki Y."/>
            <person name="Hashimoto A."/>
            <person name="Yamaguchi K."/>
            <person name="Sugano A."/>
            <person name="Kohara Y."/>
            <person name="Fujiyama A."/>
            <person name="Anterola A."/>
            <person name="Aoki S."/>
            <person name="Ashton N."/>
            <person name="Barbazuk W.B."/>
            <person name="Barker E."/>
            <person name="Bennetzen J."/>
            <person name="Bezanilla M."/>
            <person name="Blankenship R."/>
            <person name="Cho S.H."/>
            <person name="Dutcher S."/>
            <person name="Estelle M."/>
            <person name="Fawcett J.A."/>
            <person name="Gundlach H."/>
            <person name="Hanada K."/>
            <person name="Heyl A."/>
            <person name="Hicks K.A."/>
            <person name="Hugh J."/>
            <person name="Lohr M."/>
            <person name="Mayer K."/>
            <person name="Melkozernov A."/>
            <person name="Murata T."/>
            <person name="Nelson D."/>
            <person name="Pils B."/>
            <person name="Prigge M."/>
            <person name="Reiss B."/>
            <person name="Renner T."/>
            <person name="Rombauts S."/>
            <person name="Rushton P."/>
            <person name="Sanderfoot A."/>
            <person name="Schween G."/>
            <person name="Shiu S.-H."/>
            <person name="Stueber K."/>
            <person name="Theodoulou F.L."/>
            <person name="Tu H."/>
            <person name="Van de Peer Y."/>
            <person name="Verrier P.J."/>
            <person name="Waters E."/>
            <person name="Wood A."/>
            <person name="Yang L."/>
            <person name="Cove D."/>
            <person name="Cuming A."/>
            <person name="Hasebe M."/>
            <person name="Lucas S."/>
            <person name="Mishler D.B."/>
            <person name="Reski R."/>
            <person name="Grigoriev I."/>
            <person name="Quatrano R.S."/>
            <person name="Boore J.L."/>
        </authorList>
    </citation>
    <scope>NUCLEOTIDE SEQUENCE [LARGE SCALE GENOMIC DNA]</scope>
    <source>
        <strain evidence="5 6">cv. Gransden 2004</strain>
    </source>
</reference>
<gene>
    <name evidence="5" type="primary">LOC112286212</name>
    <name evidence="4" type="ORF">PHYPA_012978</name>
</gene>
<dbReference type="Pfam" id="PF11955">
    <property type="entry name" value="PORR"/>
    <property type="match status" value="1"/>
</dbReference>
<name>A0A2K1K3Z6_PHYPA</name>
<dbReference type="InterPro" id="IPR045040">
    <property type="entry name" value="PORR_fam"/>
</dbReference>
<keyword evidence="1" id="KW-0175">Coiled coil</keyword>
<dbReference type="EnsemblPlants" id="Pp3c9_20510V3.1">
    <property type="protein sequence ID" value="PAC:32911500.CDS.1"/>
    <property type="gene ID" value="Pp3c9_20510"/>
</dbReference>
<dbReference type="OrthoDB" id="1898154at2759"/>
<dbReference type="Gramene" id="Pp3c9_20510V3.2">
    <property type="protein sequence ID" value="PAC:32911501.CDS.1"/>
    <property type="gene ID" value="Pp3c9_20510"/>
</dbReference>
<dbReference type="InterPro" id="IPR021099">
    <property type="entry name" value="PORR_domain"/>
</dbReference>
<dbReference type="KEGG" id="ppp:112286212"/>
<dbReference type="Gramene" id="Pp3c9_20510V3.1">
    <property type="protein sequence ID" value="PAC:32911500.CDS.1"/>
    <property type="gene ID" value="Pp3c9_20510"/>
</dbReference>
<evidence type="ECO:0000313" key="5">
    <source>
        <dbReference type="EnsemblPlants" id="PAC:32911500.CDS.1"/>
    </source>
</evidence>
<dbReference type="AlphaFoldDB" id="A0A2K1K3Z6"/>
<dbReference type="EnsemblPlants" id="Pp3c9_20510V3.2">
    <property type="protein sequence ID" value="PAC:32911501.CDS.1"/>
    <property type="gene ID" value="Pp3c9_20510"/>
</dbReference>
<evidence type="ECO:0000313" key="4">
    <source>
        <dbReference type="EMBL" id="PNR48501.1"/>
    </source>
</evidence>
<proteinExistence type="predicted"/>
<evidence type="ECO:0000313" key="6">
    <source>
        <dbReference type="Proteomes" id="UP000006727"/>
    </source>
</evidence>
<feature type="domain" description="PORR" evidence="3">
    <location>
        <begin position="75"/>
        <end position="423"/>
    </location>
</feature>
<feature type="compositionally biased region" description="Acidic residues" evidence="2">
    <location>
        <begin position="436"/>
        <end position="454"/>
    </location>
</feature>
<dbReference type="PANTHER" id="PTHR31476:SF4">
    <property type="entry name" value="PROTEIN WHAT'S THIS FACTOR 1 HOMOLOG, CHLOROPLASTIC"/>
    <property type="match status" value="1"/>
</dbReference>
<dbReference type="RefSeq" id="XP_024383654.1">
    <property type="nucleotide sequence ID" value="XM_024527886.2"/>
</dbReference>
<dbReference type="PANTHER" id="PTHR31476">
    <property type="entry name" value="PROTEIN WHAT'S THIS FACTOR 1 HOMOLOG, CHLOROPLASTIC"/>
    <property type="match status" value="1"/>
</dbReference>
<accession>A0A2K1K3Z6</accession>
<dbReference type="Proteomes" id="UP000006727">
    <property type="component" value="Chromosome 9"/>
</dbReference>
<evidence type="ECO:0000256" key="2">
    <source>
        <dbReference type="SAM" id="MobiDB-lite"/>
    </source>
</evidence>
<organism evidence="4">
    <name type="scientific">Physcomitrium patens</name>
    <name type="common">Spreading-leaved earth moss</name>
    <name type="synonym">Physcomitrella patens</name>
    <dbReference type="NCBI Taxonomy" id="3218"/>
    <lineage>
        <taxon>Eukaryota</taxon>
        <taxon>Viridiplantae</taxon>
        <taxon>Streptophyta</taxon>
        <taxon>Embryophyta</taxon>
        <taxon>Bryophyta</taxon>
        <taxon>Bryophytina</taxon>
        <taxon>Bryopsida</taxon>
        <taxon>Funariidae</taxon>
        <taxon>Funariales</taxon>
        <taxon>Funariaceae</taxon>
        <taxon>Physcomitrium</taxon>
    </lineage>
</organism>
<feature type="region of interest" description="Disordered" evidence="2">
    <location>
        <begin position="431"/>
        <end position="454"/>
    </location>
</feature>
<reference evidence="4 6" key="2">
    <citation type="journal article" date="2018" name="Plant J.">
        <title>The Physcomitrella patens chromosome-scale assembly reveals moss genome structure and evolution.</title>
        <authorList>
            <person name="Lang D."/>
            <person name="Ullrich K.K."/>
            <person name="Murat F."/>
            <person name="Fuchs J."/>
            <person name="Jenkins J."/>
            <person name="Haas F.B."/>
            <person name="Piednoel M."/>
            <person name="Gundlach H."/>
            <person name="Van Bel M."/>
            <person name="Meyberg R."/>
            <person name="Vives C."/>
            <person name="Morata J."/>
            <person name="Symeonidi A."/>
            <person name="Hiss M."/>
            <person name="Muchero W."/>
            <person name="Kamisugi Y."/>
            <person name="Saleh O."/>
            <person name="Blanc G."/>
            <person name="Decker E.L."/>
            <person name="van Gessel N."/>
            <person name="Grimwood J."/>
            <person name="Hayes R.D."/>
            <person name="Graham S.W."/>
            <person name="Gunter L.E."/>
            <person name="McDaniel S.F."/>
            <person name="Hoernstein S.N.W."/>
            <person name="Larsson A."/>
            <person name="Li F.W."/>
            <person name="Perroud P.F."/>
            <person name="Phillips J."/>
            <person name="Ranjan P."/>
            <person name="Rokshar D.S."/>
            <person name="Rothfels C.J."/>
            <person name="Schneider L."/>
            <person name="Shu S."/>
            <person name="Stevenson D.W."/>
            <person name="Thummler F."/>
            <person name="Tillich M."/>
            <person name="Villarreal Aguilar J.C."/>
            <person name="Widiez T."/>
            <person name="Wong G.K."/>
            <person name="Wymore A."/>
            <person name="Zhang Y."/>
            <person name="Zimmer A.D."/>
            <person name="Quatrano R.S."/>
            <person name="Mayer K.F.X."/>
            <person name="Goodstein D."/>
            <person name="Casacuberta J.M."/>
            <person name="Vandepoele K."/>
            <person name="Reski R."/>
            <person name="Cuming A.C."/>
            <person name="Tuskan G.A."/>
            <person name="Maumus F."/>
            <person name="Salse J."/>
            <person name="Schmutz J."/>
            <person name="Rensing S.A."/>
        </authorList>
    </citation>
    <scope>NUCLEOTIDE SEQUENCE [LARGE SCALE GENOMIC DNA]</scope>
    <source>
        <strain evidence="5 6">cv. Gransden 2004</strain>
    </source>
</reference>
<feature type="coiled-coil region" evidence="1">
    <location>
        <begin position="242"/>
        <end position="269"/>
    </location>
</feature>
<evidence type="ECO:0000259" key="3">
    <source>
        <dbReference type="Pfam" id="PF11955"/>
    </source>
</evidence>
<dbReference type="GeneID" id="112286212"/>
<keyword evidence="6" id="KW-1185">Reference proteome</keyword>
<dbReference type="GO" id="GO:0003723">
    <property type="term" value="F:RNA binding"/>
    <property type="evidence" value="ECO:0007669"/>
    <property type="project" value="InterPro"/>
</dbReference>
<reference evidence="5" key="3">
    <citation type="submission" date="2020-12" db="UniProtKB">
        <authorList>
            <consortium name="EnsemblPlants"/>
        </authorList>
    </citation>
    <scope>IDENTIFICATION</scope>
</reference>
<dbReference type="PaxDb" id="3218-PP1S314_50V6.1"/>
<sequence length="480" mass="55068">MELHVASTLHGAMRMDRRSVSASFFAAPGVIAKRHSFFGCTQSLRCSLSSSSSSCSFSEQKCKNLVITAVIKRKKGYKLDSVIDGEKKLKHMIKIKEILVKQPGEIMSLQDLEKYWKYLGLKGKKKTLPLLHRFPAVFQVYEERDVEYLRFTSQYQMQYVKEKELLEEMEHIAVTKLRKLLMMSIDRSIAIPKIEHIRQQLGLPDDFATSDFLSRHSQYFKVGSCGLGPLLILEEWDSALAVTALEKSAQDNQKAREELEKKLARSLGEEIEMQESIFALTPRFQKKTLTLPGNQKIKKADMLKLLQFRELNAISPYKGIEKNNLKQGTPEAEKAAVLVVHELLSLTLDKKMALGHLSHFRRDFHLSQHIWGLLVRHPEYFYVSLKGNSNTVFLHEAYKNSELKEKDPLVSLRERMLDLVSIGRLRENLDSIMDGDGSEGEIEDEDDVDDDDDYDWDDNDDEYLFEQIRRASNGGSGDIE</sequence>
<dbReference type="EMBL" id="ABEU02000009">
    <property type="protein sequence ID" value="PNR48501.1"/>
    <property type="molecule type" value="Genomic_DNA"/>
</dbReference>
<protein>
    <recommendedName>
        <fullName evidence="3">PORR domain-containing protein</fullName>
    </recommendedName>
</protein>
<dbReference type="FunCoup" id="A0A2K1K3Z6">
    <property type="interactions" value="1163"/>
</dbReference>
<evidence type="ECO:0000256" key="1">
    <source>
        <dbReference type="SAM" id="Coils"/>
    </source>
</evidence>